<gene>
    <name evidence="4" type="ORF">PHLCEN_2v10686</name>
</gene>
<dbReference type="GO" id="GO:0005737">
    <property type="term" value="C:cytoplasm"/>
    <property type="evidence" value="ECO:0007669"/>
    <property type="project" value="TreeGrafter"/>
</dbReference>
<keyword evidence="5" id="KW-1185">Reference proteome</keyword>
<evidence type="ECO:0000256" key="2">
    <source>
        <dbReference type="SAM" id="MobiDB-lite"/>
    </source>
</evidence>
<feature type="domain" description="PUB" evidence="3">
    <location>
        <begin position="93"/>
        <end position="159"/>
    </location>
</feature>
<dbReference type="PANTHER" id="PTHR23153">
    <property type="entry name" value="UBX-RELATED"/>
    <property type="match status" value="1"/>
</dbReference>
<feature type="coiled-coil region" evidence="1">
    <location>
        <begin position="166"/>
        <end position="202"/>
    </location>
</feature>
<evidence type="ECO:0000259" key="3">
    <source>
        <dbReference type="Pfam" id="PF09409"/>
    </source>
</evidence>
<dbReference type="STRING" id="98765.A0A2R6NM27"/>
<dbReference type="InterPro" id="IPR018997">
    <property type="entry name" value="PUB_domain"/>
</dbReference>
<feature type="compositionally biased region" description="Acidic residues" evidence="2">
    <location>
        <begin position="267"/>
        <end position="278"/>
    </location>
</feature>
<feature type="compositionally biased region" description="Basic and acidic residues" evidence="2">
    <location>
        <begin position="210"/>
        <end position="229"/>
    </location>
</feature>
<dbReference type="SMART" id="SM00580">
    <property type="entry name" value="PUG"/>
    <property type="match status" value="1"/>
</dbReference>
<dbReference type="CDD" id="cd09212">
    <property type="entry name" value="PUB"/>
    <property type="match status" value="1"/>
</dbReference>
<dbReference type="InterPro" id="IPR036339">
    <property type="entry name" value="PUB-like_dom_sf"/>
</dbReference>
<accession>A0A2R6NM27</accession>
<dbReference type="SUPFAM" id="SSF143503">
    <property type="entry name" value="PUG domain-like"/>
    <property type="match status" value="1"/>
</dbReference>
<protein>
    <recommendedName>
        <fullName evidence="3">PUB domain-containing protein</fullName>
    </recommendedName>
</protein>
<dbReference type="PANTHER" id="PTHR23153:SF38">
    <property type="entry name" value="UBX DOMAIN-CONTAINING PROTEIN 6"/>
    <property type="match status" value="1"/>
</dbReference>
<dbReference type="OrthoDB" id="49605at2759"/>
<sequence>MDIDRHNFVEDVQQPLIPQVHTLGDDPMAPTPNSSQVAEAFERRLRQQREEEQLQETSGGYTAFDAHHEKRQEFRRMIDPGILRPNARPLALESLRTLLKLAENILEHPDEPKYQRFKPTNPNIKRLLVDPKGSLEFARALGFNPEVEKFQPLYVFNAKRHMQDLRIGAEILKEALERELTKEEVEERRKKEEKAIAAAQVEKIKQAFLDDRKSRTLQERREREAREARAQVAARRSSLPPASTALSRQMPGSGHTLNGGPVTVDEGQNEDDADDDDD</sequence>
<proteinExistence type="predicted"/>
<dbReference type="EMBL" id="MLYV02001076">
    <property type="protein sequence ID" value="PSR73394.1"/>
    <property type="molecule type" value="Genomic_DNA"/>
</dbReference>
<dbReference type="Pfam" id="PF09409">
    <property type="entry name" value="PUB"/>
    <property type="match status" value="1"/>
</dbReference>
<evidence type="ECO:0000256" key="1">
    <source>
        <dbReference type="SAM" id="Coils"/>
    </source>
</evidence>
<evidence type="ECO:0000313" key="4">
    <source>
        <dbReference type="EMBL" id="PSR73394.1"/>
    </source>
</evidence>
<dbReference type="Proteomes" id="UP000186601">
    <property type="component" value="Unassembled WGS sequence"/>
</dbReference>
<organism evidence="4 5">
    <name type="scientific">Hermanssonia centrifuga</name>
    <dbReference type="NCBI Taxonomy" id="98765"/>
    <lineage>
        <taxon>Eukaryota</taxon>
        <taxon>Fungi</taxon>
        <taxon>Dikarya</taxon>
        <taxon>Basidiomycota</taxon>
        <taxon>Agaricomycotina</taxon>
        <taxon>Agaricomycetes</taxon>
        <taxon>Polyporales</taxon>
        <taxon>Meruliaceae</taxon>
        <taxon>Hermanssonia</taxon>
    </lineage>
</organism>
<feature type="region of interest" description="Disordered" evidence="2">
    <location>
        <begin position="210"/>
        <end position="278"/>
    </location>
</feature>
<name>A0A2R6NM27_9APHY</name>
<evidence type="ECO:0000313" key="5">
    <source>
        <dbReference type="Proteomes" id="UP000186601"/>
    </source>
</evidence>
<comment type="caution">
    <text evidence="4">The sequence shown here is derived from an EMBL/GenBank/DDBJ whole genome shotgun (WGS) entry which is preliminary data.</text>
</comment>
<dbReference type="AlphaFoldDB" id="A0A2R6NM27"/>
<keyword evidence="1" id="KW-0175">Coiled coil</keyword>
<reference evidence="4 5" key="1">
    <citation type="submission" date="2018-02" db="EMBL/GenBank/DDBJ databases">
        <title>Genome sequence of the basidiomycete white-rot fungus Phlebia centrifuga.</title>
        <authorList>
            <person name="Granchi Z."/>
            <person name="Peng M."/>
            <person name="de Vries R.P."/>
            <person name="Hilden K."/>
            <person name="Makela M.R."/>
            <person name="Grigoriev I."/>
            <person name="Riley R."/>
        </authorList>
    </citation>
    <scope>NUCLEOTIDE SEQUENCE [LARGE SCALE GENOMIC DNA]</scope>
    <source>
        <strain evidence="4 5">FBCC195</strain>
    </source>
</reference>
<dbReference type="Gene3D" id="1.20.58.2190">
    <property type="match status" value="1"/>
</dbReference>